<dbReference type="PRINTS" id="PR00035">
    <property type="entry name" value="HTHGNTR"/>
</dbReference>
<evidence type="ECO:0000313" key="5">
    <source>
        <dbReference type="EMBL" id="KXG42820.1"/>
    </source>
</evidence>
<evidence type="ECO:0000256" key="3">
    <source>
        <dbReference type="ARBA" id="ARBA00023163"/>
    </source>
</evidence>
<dbReference type="EMBL" id="LSKU01000001">
    <property type="protein sequence ID" value="KXG42820.1"/>
    <property type="molecule type" value="Genomic_DNA"/>
</dbReference>
<reference evidence="5 6" key="1">
    <citation type="submission" date="2016-02" db="EMBL/GenBank/DDBJ databases">
        <title>Draft Genome for Tepidibacillus decaturensis nov. sp. Strain Z9, an Anaerobic, Moderately Thermophilic and Heterotrophic Bacterium from Deep Subsurface of the Illinois Basin, USA.</title>
        <authorList>
            <person name="Dong Y."/>
            <person name="Chang J.Y."/>
            <person name="Sanford R."/>
            <person name="Fouke B.W."/>
        </authorList>
    </citation>
    <scope>NUCLEOTIDE SEQUENCE [LARGE SCALE GENOMIC DNA]</scope>
    <source>
        <strain evidence="5 6">Z9</strain>
    </source>
</reference>
<dbReference type="PANTHER" id="PTHR43537">
    <property type="entry name" value="TRANSCRIPTIONAL REGULATOR, GNTR FAMILY"/>
    <property type="match status" value="1"/>
</dbReference>
<dbReference type="GO" id="GO:0003700">
    <property type="term" value="F:DNA-binding transcription factor activity"/>
    <property type="evidence" value="ECO:0007669"/>
    <property type="project" value="InterPro"/>
</dbReference>
<proteinExistence type="predicted"/>
<dbReference type="Gene3D" id="1.10.10.10">
    <property type="entry name" value="Winged helix-like DNA-binding domain superfamily/Winged helix DNA-binding domain"/>
    <property type="match status" value="1"/>
</dbReference>
<dbReference type="RefSeq" id="WP_068722627.1">
    <property type="nucleotide sequence ID" value="NZ_LSKU01000001.1"/>
</dbReference>
<dbReference type="InterPro" id="IPR036390">
    <property type="entry name" value="WH_DNA-bd_sf"/>
</dbReference>
<dbReference type="InterPro" id="IPR008920">
    <property type="entry name" value="TF_FadR/GntR_C"/>
</dbReference>
<dbReference type="OrthoDB" id="9799482at2"/>
<accession>A0A135L1J0</accession>
<dbReference type="GO" id="GO:0003677">
    <property type="term" value="F:DNA binding"/>
    <property type="evidence" value="ECO:0007669"/>
    <property type="project" value="UniProtKB-KW"/>
</dbReference>
<dbReference type="Gene3D" id="1.20.120.530">
    <property type="entry name" value="GntR ligand-binding domain-like"/>
    <property type="match status" value="1"/>
</dbReference>
<dbReference type="STRING" id="1413211.U473_01310"/>
<dbReference type="CDD" id="cd07377">
    <property type="entry name" value="WHTH_GntR"/>
    <property type="match status" value="1"/>
</dbReference>
<comment type="caution">
    <text evidence="5">The sequence shown here is derived from an EMBL/GenBank/DDBJ whole genome shotgun (WGS) entry which is preliminary data.</text>
</comment>
<evidence type="ECO:0000256" key="1">
    <source>
        <dbReference type="ARBA" id="ARBA00023015"/>
    </source>
</evidence>
<dbReference type="Proteomes" id="UP000070352">
    <property type="component" value="Unassembled WGS sequence"/>
</dbReference>
<evidence type="ECO:0000313" key="6">
    <source>
        <dbReference type="Proteomes" id="UP000070352"/>
    </source>
</evidence>
<dbReference type="SMART" id="SM00345">
    <property type="entry name" value="HTH_GNTR"/>
    <property type="match status" value="1"/>
</dbReference>
<dbReference type="PANTHER" id="PTHR43537:SF54">
    <property type="entry name" value="TRANSCRIPTIONAL REGULATOR, GNTR FAMILY"/>
    <property type="match status" value="1"/>
</dbReference>
<protein>
    <submittedName>
        <fullName evidence="5">Transcriptional regulator</fullName>
    </submittedName>
</protein>
<dbReference type="InterPro" id="IPR036388">
    <property type="entry name" value="WH-like_DNA-bd_sf"/>
</dbReference>
<organism evidence="5 6">
    <name type="scientific">Tepidibacillus decaturensis</name>
    <dbReference type="NCBI Taxonomy" id="1413211"/>
    <lineage>
        <taxon>Bacteria</taxon>
        <taxon>Bacillati</taxon>
        <taxon>Bacillota</taxon>
        <taxon>Bacilli</taxon>
        <taxon>Bacillales</taxon>
        <taxon>Bacillaceae</taxon>
        <taxon>Tepidibacillus</taxon>
    </lineage>
</organism>
<dbReference type="InterPro" id="IPR011711">
    <property type="entry name" value="GntR_C"/>
</dbReference>
<evidence type="ECO:0000259" key="4">
    <source>
        <dbReference type="PROSITE" id="PS50949"/>
    </source>
</evidence>
<sequence length="225" mass="26178">MLDDTKELKLYQEVLLRINQIIEADNLSTGDRLPSERELAERLGVGRSSVREALRALELLGLITTRRGEGTFIEDYTAHHLVEILAFYILRNEKSKKDLLEIRKIIELDAVRLAAERMDESKIRQIEMVIEESVKKLESGILPLEEDYFFHESIALASRNYLLYRIWKPVFDYGKTILKESLGRNGRPEVSIQEHQNILKALKARNVEEAVIQMRLHLEKSEFFA</sequence>
<evidence type="ECO:0000256" key="2">
    <source>
        <dbReference type="ARBA" id="ARBA00023125"/>
    </source>
</evidence>
<keyword evidence="6" id="KW-1185">Reference proteome</keyword>
<dbReference type="Pfam" id="PF00392">
    <property type="entry name" value="GntR"/>
    <property type="match status" value="1"/>
</dbReference>
<dbReference type="PROSITE" id="PS50949">
    <property type="entry name" value="HTH_GNTR"/>
    <property type="match status" value="1"/>
</dbReference>
<dbReference type="AlphaFoldDB" id="A0A135L1J0"/>
<keyword evidence="1" id="KW-0805">Transcription regulation</keyword>
<dbReference type="SMART" id="SM00895">
    <property type="entry name" value="FCD"/>
    <property type="match status" value="1"/>
</dbReference>
<dbReference type="SUPFAM" id="SSF48008">
    <property type="entry name" value="GntR ligand-binding domain-like"/>
    <property type="match status" value="1"/>
</dbReference>
<gene>
    <name evidence="5" type="ORF">U473_01310</name>
</gene>
<feature type="domain" description="HTH gntR-type" evidence="4">
    <location>
        <begin position="8"/>
        <end position="76"/>
    </location>
</feature>
<dbReference type="InterPro" id="IPR000524">
    <property type="entry name" value="Tscrpt_reg_HTH_GntR"/>
</dbReference>
<keyword evidence="3" id="KW-0804">Transcription</keyword>
<dbReference type="SUPFAM" id="SSF46785">
    <property type="entry name" value="Winged helix' DNA-binding domain"/>
    <property type="match status" value="1"/>
</dbReference>
<name>A0A135L1J0_9BACI</name>
<keyword evidence="2" id="KW-0238">DNA-binding</keyword>
<dbReference type="Pfam" id="PF07729">
    <property type="entry name" value="FCD"/>
    <property type="match status" value="1"/>
</dbReference>